<dbReference type="Proteomes" id="UP000298471">
    <property type="component" value="Unassembled WGS sequence"/>
</dbReference>
<comment type="caution">
    <text evidence="1">The sequence shown here is derived from an EMBL/GenBank/DDBJ whole genome shotgun (WGS) entry which is preliminary data.</text>
</comment>
<accession>A0A4Z0QI50</accession>
<proteinExistence type="predicted"/>
<evidence type="ECO:0000313" key="1">
    <source>
        <dbReference type="EMBL" id="TGE29747.1"/>
    </source>
</evidence>
<dbReference type="RefSeq" id="WP_135394493.1">
    <property type="nucleotide sequence ID" value="NZ_SRMB01000001.1"/>
</dbReference>
<dbReference type="OrthoDB" id="9772435at2"/>
<reference evidence="1 2" key="1">
    <citation type="submission" date="2019-04" db="EMBL/GenBank/DDBJ databases">
        <authorList>
            <person name="Feng G."/>
            <person name="Zhang J."/>
            <person name="Zhu H."/>
        </authorList>
    </citation>
    <scope>NUCLEOTIDE SEQUENCE [LARGE SCALE GENOMIC DNA]</scope>
    <source>
        <strain evidence="1 2">9PBR-1</strain>
    </source>
</reference>
<gene>
    <name evidence="1" type="ORF">E5K02_09890</name>
</gene>
<sequence>MSQIIYSRLGRHFSALLLGGALLLSSCSKDLDVVPSSAPTPVAQSGNALAAYGDVVAGYQAWFRYDSGTPFYSVTLLYPELAEDIRLEFWQGSNLVLVAHDAYTYIGDDTSANSARFFQFHYTIPTQLAPGTYTLIIRTQSDDKTLTVPYNHDPSNYVRSLSATVNVLPTPVATRLGTGLYPSTQPSSSPYSQTLNWDPSRFSAGTDYLRAFAKNQSTGTLYQLTDANEYYLRATPPYGGPVYYSYFQNTGTTEVTLNEANQPPFLPDGYYSFFINDFALKTIGGYSAPIGTGIAPEVP</sequence>
<name>A0A4Z0QI50_9BACT</name>
<dbReference type="AlphaFoldDB" id="A0A4Z0QI50"/>
<dbReference type="EMBL" id="SRMB01000001">
    <property type="protein sequence ID" value="TGE29747.1"/>
    <property type="molecule type" value="Genomic_DNA"/>
</dbReference>
<organism evidence="1 2">
    <name type="scientific">Hymenobacter metallicola</name>
    <dbReference type="NCBI Taxonomy" id="2563114"/>
    <lineage>
        <taxon>Bacteria</taxon>
        <taxon>Pseudomonadati</taxon>
        <taxon>Bacteroidota</taxon>
        <taxon>Cytophagia</taxon>
        <taxon>Cytophagales</taxon>
        <taxon>Hymenobacteraceae</taxon>
        <taxon>Hymenobacter</taxon>
    </lineage>
</organism>
<protein>
    <submittedName>
        <fullName evidence="1">Uncharacterized protein</fullName>
    </submittedName>
</protein>
<evidence type="ECO:0000313" key="2">
    <source>
        <dbReference type="Proteomes" id="UP000298471"/>
    </source>
</evidence>
<keyword evidence="2" id="KW-1185">Reference proteome</keyword>